<feature type="transmembrane region" description="Helical" evidence="1">
    <location>
        <begin position="6"/>
        <end position="26"/>
    </location>
</feature>
<gene>
    <name evidence="2" type="ORF">APHWI1_0389</name>
</gene>
<dbReference type="AlphaFoldDB" id="A0A0F3PW12"/>
<protein>
    <submittedName>
        <fullName evidence="2">Poly domain protein</fullName>
    </submittedName>
</protein>
<dbReference type="Proteomes" id="UP000033622">
    <property type="component" value="Unassembled WGS sequence"/>
</dbReference>
<organism evidence="2 3">
    <name type="scientific">Anaplasma phagocytophilum str. ApWI1</name>
    <dbReference type="NCBI Taxonomy" id="1359155"/>
    <lineage>
        <taxon>Bacteria</taxon>
        <taxon>Pseudomonadati</taxon>
        <taxon>Pseudomonadota</taxon>
        <taxon>Alphaproteobacteria</taxon>
        <taxon>Rickettsiales</taxon>
        <taxon>Anaplasmataceae</taxon>
        <taxon>Anaplasma</taxon>
        <taxon>phagocytophilum group</taxon>
    </lineage>
</organism>
<feature type="transmembrane region" description="Helical" evidence="1">
    <location>
        <begin position="33"/>
        <end position="52"/>
    </location>
</feature>
<comment type="caution">
    <text evidence="2">The sequence shown here is derived from an EMBL/GenBank/DDBJ whole genome shotgun (WGS) entry which is preliminary data.</text>
</comment>
<dbReference type="EMBL" id="LAOF01000001">
    <property type="protein sequence ID" value="KJV84473.1"/>
    <property type="molecule type" value="Genomic_DNA"/>
</dbReference>
<keyword evidence="1" id="KW-1133">Transmembrane helix</keyword>
<keyword evidence="1" id="KW-0812">Transmembrane</keyword>
<accession>A0A0F3PW12</accession>
<name>A0A0F3PW12_ANAPH</name>
<keyword evidence="1" id="KW-0472">Membrane</keyword>
<dbReference type="PATRIC" id="fig|1359155.3.peg.394"/>
<dbReference type="RefSeq" id="WP_155369444.1">
    <property type="nucleotide sequence ID" value="NZ_LAOF01000001.1"/>
</dbReference>
<feature type="transmembrane region" description="Helical" evidence="1">
    <location>
        <begin position="58"/>
        <end position="76"/>
    </location>
</feature>
<proteinExistence type="predicted"/>
<evidence type="ECO:0000313" key="3">
    <source>
        <dbReference type="Proteomes" id="UP000033622"/>
    </source>
</evidence>
<reference evidence="2 3" key="1">
    <citation type="submission" date="2015-01" db="EMBL/GenBank/DDBJ databases">
        <title>Genome Sequencing of Rickettsiales.</title>
        <authorList>
            <person name="Daugherty S.C."/>
            <person name="Su Q."/>
            <person name="Abolude K."/>
            <person name="Beier-Sexton M."/>
            <person name="Carlyon J.A."/>
            <person name="Carter R."/>
            <person name="Day N.P."/>
            <person name="Dumler S.J."/>
            <person name="Dyachenko V."/>
            <person name="Godinez A."/>
            <person name="Kurtti T.J."/>
            <person name="Lichay M."/>
            <person name="Mullins K.E."/>
            <person name="Ott S."/>
            <person name="Pappas-Brown V."/>
            <person name="Paris D.H."/>
            <person name="Patel P."/>
            <person name="Richards A.L."/>
            <person name="Sadzewicz L."/>
            <person name="Sears K."/>
            <person name="Seidman D."/>
            <person name="Sengamalay N."/>
            <person name="Stenos J."/>
            <person name="Tallon L.J."/>
            <person name="Vincent G."/>
            <person name="Fraser C.M."/>
            <person name="Munderloh U."/>
            <person name="Dunning-Hotopp J.C."/>
        </authorList>
    </citation>
    <scope>NUCLEOTIDE SEQUENCE [LARGE SCALE GENOMIC DNA]</scope>
    <source>
        <strain evidence="2 3">ApWI1</strain>
    </source>
</reference>
<sequence>MWAIGLLGYWAIGLLGYWAIGLLGYWAIGLLGYWAIGLLGYWAIGLLGYWAIGLLGYWAIGLLGYWAIGLLGYWAIGDLDRISSTLAKAMERKGMLKMYSQTSTHISPSSFCKKATCRDLPYSYPWYFQNIPYCPLVVLVL</sequence>
<evidence type="ECO:0000313" key="2">
    <source>
        <dbReference type="EMBL" id="KJV84473.1"/>
    </source>
</evidence>
<evidence type="ECO:0000256" key="1">
    <source>
        <dbReference type="SAM" id="Phobius"/>
    </source>
</evidence>